<evidence type="ECO:0000256" key="5">
    <source>
        <dbReference type="ARBA" id="ARBA00022679"/>
    </source>
</evidence>
<protein>
    <recommendedName>
        <fullName evidence="3 11">FAD:protein FMN transferase</fullName>
        <ecNumber evidence="2 11">2.7.1.180</ecNumber>
    </recommendedName>
    <alternativeName>
        <fullName evidence="9 11">Flavin transferase</fullName>
    </alternativeName>
</protein>
<reference evidence="14" key="2">
    <citation type="submission" date="2020-09" db="EMBL/GenBank/DDBJ databases">
        <authorList>
            <person name="Sun Q."/>
            <person name="Kim S."/>
        </authorList>
    </citation>
    <scope>NUCLEOTIDE SEQUENCE</scope>
    <source>
        <strain evidence="14">KCTC 12711</strain>
    </source>
</reference>
<dbReference type="EC" id="2.7.1.180" evidence="2 11"/>
<dbReference type="GO" id="GO:0016740">
    <property type="term" value="F:transferase activity"/>
    <property type="evidence" value="ECO:0007669"/>
    <property type="project" value="UniProtKB-UniRule"/>
</dbReference>
<evidence type="ECO:0000256" key="3">
    <source>
        <dbReference type="ARBA" id="ARBA00016337"/>
    </source>
</evidence>
<proteinExistence type="inferred from homology"/>
<evidence type="ECO:0000313" key="14">
    <source>
        <dbReference type="EMBL" id="GHA02006.1"/>
    </source>
</evidence>
<dbReference type="GO" id="GO:0046872">
    <property type="term" value="F:metal ion binding"/>
    <property type="evidence" value="ECO:0007669"/>
    <property type="project" value="UniProtKB-UniRule"/>
</dbReference>
<comment type="catalytic activity">
    <reaction evidence="10 11">
        <text>L-threonyl-[protein] + FAD = FMN-L-threonyl-[protein] + AMP + H(+)</text>
        <dbReference type="Rhea" id="RHEA:36847"/>
        <dbReference type="Rhea" id="RHEA-COMP:11060"/>
        <dbReference type="Rhea" id="RHEA-COMP:11061"/>
        <dbReference type="ChEBI" id="CHEBI:15378"/>
        <dbReference type="ChEBI" id="CHEBI:30013"/>
        <dbReference type="ChEBI" id="CHEBI:57692"/>
        <dbReference type="ChEBI" id="CHEBI:74257"/>
        <dbReference type="ChEBI" id="CHEBI:456215"/>
        <dbReference type="EC" id="2.7.1.180"/>
    </reaction>
</comment>
<evidence type="ECO:0000256" key="7">
    <source>
        <dbReference type="ARBA" id="ARBA00022827"/>
    </source>
</evidence>
<gene>
    <name evidence="14" type="primary">apbE</name>
    <name evidence="14" type="ORF">GCM10008090_09050</name>
</gene>
<dbReference type="PANTHER" id="PTHR30040">
    <property type="entry name" value="THIAMINE BIOSYNTHESIS LIPOPROTEIN APBE"/>
    <property type="match status" value="1"/>
</dbReference>
<evidence type="ECO:0000256" key="11">
    <source>
        <dbReference type="PIRNR" id="PIRNR006268"/>
    </source>
</evidence>
<keyword evidence="13" id="KW-1133">Transmembrane helix</keyword>
<keyword evidence="15" id="KW-1185">Reference proteome</keyword>
<keyword evidence="8 11" id="KW-0460">Magnesium</keyword>
<evidence type="ECO:0000256" key="8">
    <source>
        <dbReference type="ARBA" id="ARBA00022842"/>
    </source>
</evidence>
<evidence type="ECO:0000256" key="6">
    <source>
        <dbReference type="ARBA" id="ARBA00022723"/>
    </source>
</evidence>
<keyword evidence="13" id="KW-0472">Membrane</keyword>
<dbReference type="PANTHER" id="PTHR30040:SF2">
    <property type="entry name" value="FAD:PROTEIN FMN TRANSFERASE"/>
    <property type="match status" value="1"/>
</dbReference>
<feature type="binding site" evidence="12">
    <location>
        <position position="190"/>
    </location>
    <ligand>
        <name>Mg(2+)</name>
        <dbReference type="ChEBI" id="CHEBI:18420"/>
    </ligand>
</feature>
<dbReference type="SUPFAM" id="SSF143631">
    <property type="entry name" value="ApbE-like"/>
    <property type="match status" value="1"/>
</dbReference>
<dbReference type="Gene3D" id="3.10.520.10">
    <property type="entry name" value="ApbE-like domains"/>
    <property type="match status" value="1"/>
</dbReference>
<dbReference type="PIRSF" id="PIRSF006268">
    <property type="entry name" value="ApbE"/>
    <property type="match status" value="1"/>
</dbReference>
<feature type="binding site" evidence="12">
    <location>
        <position position="303"/>
    </location>
    <ligand>
        <name>Mg(2+)</name>
        <dbReference type="ChEBI" id="CHEBI:18420"/>
    </ligand>
</feature>
<dbReference type="EMBL" id="BMXA01000001">
    <property type="protein sequence ID" value="GHA02006.1"/>
    <property type="molecule type" value="Genomic_DNA"/>
</dbReference>
<dbReference type="InterPro" id="IPR003374">
    <property type="entry name" value="ApbE-like_sf"/>
</dbReference>
<evidence type="ECO:0000256" key="10">
    <source>
        <dbReference type="ARBA" id="ARBA00048540"/>
    </source>
</evidence>
<sequence>MLSHCLSRKGTKNSGLGSLFFYVSLMLIFSLSGCGAFSPAVTETVFTGPIMGTDYRIVVRHTADHDPEQIEQTAIAAMASVNASMSTYLDDSEISRFNQSAAGIEHTISEDFRVVLAEALEIAALTQGAFDPTIGPVVNAWGFGPQGKIVRQPTDEALAALRDRVGYEKVTLVGNRLSKRVDNVYLDLSAIAKGFAVDKVAEELLTLGINDFLVNIGGELRGAGLSGAGHAWRVGVEKPQVQGGVQQIVTLTNASIATSGDYRNFVILNGQHYSHTISPVTFKPVLQKLASVSVLSERCSTADALATALLSMGETQAKEFVRAHKIAAYMLVRSDQSPDVDVVISPEFEINLR</sequence>
<keyword evidence="7 11" id="KW-0274">FAD</keyword>
<feature type="transmembrane region" description="Helical" evidence="13">
    <location>
        <begin position="20"/>
        <end position="41"/>
    </location>
</feature>
<organism evidence="14 15">
    <name type="scientific">Arenicella chitinivorans</name>
    <dbReference type="NCBI Taxonomy" id="1329800"/>
    <lineage>
        <taxon>Bacteria</taxon>
        <taxon>Pseudomonadati</taxon>
        <taxon>Pseudomonadota</taxon>
        <taxon>Gammaproteobacteria</taxon>
        <taxon>Arenicellales</taxon>
        <taxon>Arenicellaceae</taxon>
        <taxon>Arenicella</taxon>
    </lineage>
</organism>
<comment type="caution">
    <text evidence="14">The sequence shown here is derived from an EMBL/GenBank/DDBJ whole genome shotgun (WGS) entry which is preliminary data.</text>
</comment>
<dbReference type="InterPro" id="IPR024932">
    <property type="entry name" value="ApbE"/>
</dbReference>
<name>A0A918RME0_9GAMM</name>
<dbReference type="Proteomes" id="UP000614811">
    <property type="component" value="Unassembled WGS sequence"/>
</dbReference>
<keyword evidence="4 11" id="KW-0285">Flavoprotein</keyword>
<evidence type="ECO:0000256" key="1">
    <source>
        <dbReference type="ARBA" id="ARBA00008282"/>
    </source>
</evidence>
<keyword evidence="5 11" id="KW-0808">Transferase</keyword>
<evidence type="ECO:0000256" key="13">
    <source>
        <dbReference type="SAM" id="Phobius"/>
    </source>
</evidence>
<comment type="cofactor">
    <cofactor evidence="12">
        <name>Mg(2+)</name>
        <dbReference type="ChEBI" id="CHEBI:18420"/>
    </cofactor>
    <cofactor evidence="12">
        <name>Mn(2+)</name>
        <dbReference type="ChEBI" id="CHEBI:29035"/>
    </cofactor>
    <text evidence="12">Magnesium. Can also use manganese.</text>
</comment>
<evidence type="ECO:0000256" key="2">
    <source>
        <dbReference type="ARBA" id="ARBA00011955"/>
    </source>
</evidence>
<evidence type="ECO:0000313" key="15">
    <source>
        <dbReference type="Proteomes" id="UP000614811"/>
    </source>
</evidence>
<dbReference type="AlphaFoldDB" id="A0A918RME0"/>
<feature type="binding site" evidence="12">
    <location>
        <position position="307"/>
    </location>
    <ligand>
        <name>Mg(2+)</name>
        <dbReference type="ChEBI" id="CHEBI:18420"/>
    </ligand>
</feature>
<evidence type="ECO:0000256" key="4">
    <source>
        <dbReference type="ARBA" id="ARBA00022630"/>
    </source>
</evidence>
<keyword evidence="13" id="KW-0812">Transmembrane</keyword>
<reference evidence="14" key="1">
    <citation type="journal article" date="2014" name="Int. J. Syst. Evol. Microbiol.">
        <title>Complete genome sequence of Corynebacterium casei LMG S-19264T (=DSM 44701T), isolated from a smear-ripened cheese.</title>
        <authorList>
            <consortium name="US DOE Joint Genome Institute (JGI-PGF)"/>
            <person name="Walter F."/>
            <person name="Albersmeier A."/>
            <person name="Kalinowski J."/>
            <person name="Ruckert C."/>
        </authorList>
    </citation>
    <scope>NUCLEOTIDE SEQUENCE</scope>
    <source>
        <strain evidence="14">KCTC 12711</strain>
    </source>
</reference>
<dbReference type="Pfam" id="PF02424">
    <property type="entry name" value="ApbE"/>
    <property type="match status" value="1"/>
</dbReference>
<accession>A0A918RME0</accession>
<comment type="similarity">
    <text evidence="1 11">Belongs to the ApbE family.</text>
</comment>
<evidence type="ECO:0000256" key="12">
    <source>
        <dbReference type="PIRSR" id="PIRSR006268-2"/>
    </source>
</evidence>
<evidence type="ECO:0000256" key="9">
    <source>
        <dbReference type="ARBA" id="ARBA00031306"/>
    </source>
</evidence>
<keyword evidence="6 11" id="KW-0479">Metal-binding</keyword>